<name>A0AAV4MM28_9ARAC</name>
<dbReference type="AlphaFoldDB" id="A0AAV4MM28"/>
<comment type="caution">
    <text evidence="1">The sequence shown here is derived from an EMBL/GenBank/DDBJ whole genome shotgun (WGS) entry which is preliminary data.</text>
</comment>
<organism evidence="1 2">
    <name type="scientific">Caerostris darwini</name>
    <dbReference type="NCBI Taxonomy" id="1538125"/>
    <lineage>
        <taxon>Eukaryota</taxon>
        <taxon>Metazoa</taxon>
        <taxon>Ecdysozoa</taxon>
        <taxon>Arthropoda</taxon>
        <taxon>Chelicerata</taxon>
        <taxon>Arachnida</taxon>
        <taxon>Araneae</taxon>
        <taxon>Araneomorphae</taxon>
        <taxon>Entelegynae</taxon>
        <taxon>Araneoidea</taxon>
        <taxon>Araneidae</taxon>
        <taxon>Caerostris</taxon>
    </lineage>
</organism>
<reference evidence="1 2" key="1">
    <citation type="submission" date="2021-06" db="EMBL/GenBank/DDBJ databases">
        <title>Caerostris darwini draft genome.</title>
        <authorList>
            <person name="Kono N."/>
            <person name="Arakawa K."/>
        </authorList>
    </citation>
    <scope>NUCLEOTIDE SEQUENCE [LARGE SCALE GENOMIC DNA]</scope>
</reference>
<proteinExistence type="predicted"/>
<dbReference type="Proteomes" id="UP001054837">
    <property type="component" value="Unassembled WGS sequence"/>
</dbReference>
<accession>A0AAV4MM28</accession>
<sequence length="111" mass="12092">MKSSSPKPGKWTHLGALTFSGLFDMQSSTSDGSTCWIQVSRKYLCSSALSDQLGVGVGMKKGDNAKAKGKLEQEIKYSNIPIRWLTRPQTPFGYSDVFVDAGRLLAVLFNG</sequence>
<keyword evidence="2" id="KW-1185">Reference proteome</keyword>
<protein>
    <submittedName>
        <fullName evidence="1">Uncharacterized protein</fullName>
    </submittedName>
</protein>
<evidence type="ECO:0000313" key="2">
    <source>
        <dbReference type="Proteomes" id="UP001054837"/>
    </source>
</evidence>
<evidence type="ECO:0000313" key="1">
    <source>
        <dbReference type="EMBL" id="GIX72612.1"/>
    </source>
</evidence>
<gene>
    <name evidence="1" type="ORF">CDAR_210381</name>
</gene>
<dbReference type="EMBL" id="BPLQ01000549">
    <property type="protein sequence ID" value="GIX72612.1"/>
    <property type="molecule type" value="Genomic_DNA"/>
</dbReference>